<keyword evidence="2" id="KW-0732">Signal</keyword>
<dbReference type="Proteomes" id="UP000053825">
    <property type="component" value="Unassembled WGS sequence"/>
</dbReference>
<feature type="non-terminal residue" evidence="3">
    <location>
        <position position="1"/>
    </location>
</feature>
<keyword evidence="4" id="KW-1185">Reference proteome</keyword>
<evidence type="ECO:0000256" key="1">
    <source>
        <dbReference type="SAM" id="MobiDB-lite"/>
    </source>
</evidence>
<feature type="signal peptide" evidence="2">
    <location>
        <begin position="1"/>
        <end position="21"/>
    </location>
</feature>
<gene>
    <name evidence="3" type="ORF">WH47_02781</name>
</gene>
<dbReference type="EMBL" id="KQ414686">
    <property type="protein sequence ID" value="KOC63755.1"/>
    <property type="molecule type" value="Genomic_DNA"/>
</dbReference>
<accession>A0A0L7QYR2</accession>
<feature type="region of interest" description="Disordered" evidence="1">
    <location>
        <begin position="43"/>
        <end position="82"/>
    </location>
</feature>
<evidence type="ECO:0000313" key="4">
    <source>
        <dbReference type="Proteomes" id="UP000053825"/>
    </source>
</evidence>
<organism evidence="3 4">
    <name type="scientific">Habropoda laboriosa</name>
    <dbReference type="NCBI Taxonomy" id="597456"/>
    <lineage>
        <taxon>Eukaryota</taxon>
        <taxon>Metazoa</taxon>
        <taxon>Ecdysozoa</taxon>
        <taxon>Arthropoda</taxon>
        <taxon>Hexapoda</taxon>
        <taxon>Insecta</taxon>
        <taxon>Pterygota</taxon>
        <taxon>Neoptera</taxon>
        <taxon>Endopterygota</taxon>
        <taxon>Hymenoptera</taxon>
        <taxon>Apocrita</taxon>
        <taxon>Aculeata</taxon>
        <taxon>Apoidea</taxon>
        <taxon>Anthophila</taxon>
        <taxon>Apidae</taxon>
        <taxon>Habropoda</taxon>
    </lineage>
</organism>
<proteinExistence type="predicted"/>
<reference evidence="3 4" key="1">
    <citation type="submission" date="2015-07" db="EMBL/GenBank/DDBJ databases">
        <title>The genome of Habropoda laboriosa.</title>
        <authorList>
            <person name="Pan H."/>
            <person name="Kapheim K."/>
        </authorList>
    </citation>
    <scope>NUCLEOTIDE SEQUENCE [LARGE SCALE GENOMIC DNA]</scope>
    <source>
        <strain evidence="3">0110345459</strain>
    </source>
</reference>
<feature type="chain" id="PRO_5005574944" evidence="2">
    <location>
        <begin position="22"/>
        <end position="82"/>
    </location>
</feature>
<name>A0A0L7QYR2_9HYME</name>
<evidence type="ECO:0000313" key="3">
    <source>
        <dbReference type="EMBL" id="KOC63755.1"/>
    </source>
</evidence>
<dbReference type="AlphaFoldDB" id="A0A0L7QYR2"/>
<sequence length="82" mass="9311">LAVIIFNNGLLPILKVLSVMGVTIDEEAEMHVNCRNKTRINRSEQRVSDFTEKARADRNEERTAQHLFQEEEGPLYGLGLAN</sequence>
<protein>
    <submittedName>
        <fullName evidence="3">Uncharacterized protein</fullName>
    </submittedName>
</protein>
<feature type="compositionally biased region" description="Basic and acidic residues" evidence="1">
    <location>
        <begin position="43"/>
        <end position="64"/>
    </location>
</feature>
<evidence type="ECO:0000256" key="2">
    <source>
        <dbReference type="SAM" id="SignalP"/>
    </source>
</evidence>